<dbReference type="OrthoDB" id="1186563at2"/>
<feature type="signal peptide" evidence="1">
    <location>
        <begin position="1"/>
        <end position="19"/>
    </location>
</feature>
<accession>A0A4R6J351</accession>
<keyword evidence="3" id="KW-1185">Reference proteome</keyword>
<dbReference type="EMBL" id="SNWP01000010">
    <property type="protein sequence ID" value="TDO29357.1"/>
    <property type="molecule type" value="Genomic_DNA"/>
</dbReference>
<evidence type="ECO:0000256" key="1">
    <source>
        <dbReference type="SAM" id="SignalP"/>
    </source>
</evidence>
<dbReference type="NCBIfam" id="TIGR03519">
    <property type="entry name" value="T9SS_PorP_fam"/>
    <property type="match status" value="1"/>
</dbReference>
<dbReference type="Pfam" id="PF11751">
    <property type="entry name" value="PorP_SprF"/>
    <property type="match status" value="1"/>
</dbReference>
<reference evidence="2 3" key="1">
    <citation type="submission" date="2019-03" db="EMBL/GenBank/DDBJ databases">
        <title>Genomic Encyclopedia of Archaeal and Bacterial Type Strains, Phase II (KMG-II): from individual species to whole genera.</title>
        <authorList>
            <person name="Goeker M."/>
        </authorList>
    </citation>
    <scope>NUCLEOTIDE SEQUENCE [LARGE SCALE GENOMIC DNA]</scope>
    <source>
        <strain evidence="2 3">DSM 28323</strain>
    </source>
</reference>
<protein>
    <submittedName>
        <fullName evidence="2">Type IX secretion system PorP/SprF family membrane protein</fullName>
    </submittedName>
</protein>
<sequence>MRKYIFILFFLLTGARALAQDPYFSQYYSSPLTFNPALTGYFNSAHRLAINYRNQWGNISSPYQTGAVSFDTRILQNSLAANDKWGLGIQAMYDQAGAGVYKNSYIAVSTGFNKGLDADGYQSVGIGVQAAYARHVVDFSKVSFANQFTSSGFDLSVPSGETINNRSIGYADLNIGMLYNYGDESGKNFNIGASVYHLLNPSLSFFSAQNSRLARRFTIHASASLPVNERDQFFFSSNFMQQANNNQTVLGLAYGWGIGDTDAHLYAGAWLRAKDATYPYIGLRTTNYQVGISYDITHSDLKKANGFTGSSEISFIYFFSQKDKRRSIPCFF</sequence>
<gene>
    <name evidence="2" type="ORF">BC659_1446</name>
</gene>
<dbReference type="AlphaFoldDB" id="A0A4R6J351"/>
<evidence type="ECO:0000313" key="2">
    <source>
        <dbReference type="EMBL" id="TDO29357.1"/>
    </source>
</evidence>
<dbReference type="Proteomes" id="UP000295741">
    <property type="component" value="Unassembled WGS sequence"/>
</dbReference>
<dbReference type="RefSeq" id="WP_133473961.1">
    <property type="nucleotide sequence ID" value="NZ_SNWP01000010.1"/>
</dbReference>
<proteinExistence type="predicted"/>
<feature type="chain" id="PRO_5020333384" evidence="1">
    <location>
        <begin position="20"/>
        <end position="332"/>
    </location>
</feature>
<name>A0A4R6J351_9BACT</name>
<keyword evidence="1" id="KW-0732">Signal</keyword>
<organism evidence="2 3">
    <name type="scientific">Sediminibacterium goheungense</name>
    <dbReference type="NCBI Taxonomy" id="1086393"/>
    <lineage>
        <taxon>Bacteria</taxon>
        <taxon>Pseudomonadati</taxon>
        <taxon>Bacteroidota</taxon>
        <taxon>Chitinophagia</taxon>
        <taxon>Chitinophagales</taxon>
        <taxon>Chitinophagaceae</taxon>
        <taxon>Sediminibacterium</taxon>
    </lineage>
</organism>
<comment type="caution">
    <text evidence="2">The sequence shown here is derived from an EMBL/GenBank/DDBJ whole genome shotgun (WGS) entry which is preliminary data.</text>
</comment>
<dbReference type="InterPro" id="IPR019861">
    <property type="entry name" value="PorP/SprF_Bacteroidetes"/>
</dbReference>
<evidence type="ECO:0000313" key="3">
    <source>
        <dbReference type="Proteomes" id="UP000295741"/>
    </source>
</evidence>